<protein>
    <submittedName>
        <fullName evidence="2">Uncharacterized protein</fullName>
    </submittedName>
</protein>
<keyword evidence="1" id="KW-0732">Signal</keyword>
<evidence type="ECO:0000313" key="3">
    <source>
        <dbReference type="Proteomes" id="UP001556367"/>
    </source>
</evidence>
<comment type="caution">
    <text evidence="2">The sequence shown here is derived from an EMBL/GenBank/DDBJ whole genome shotgun (WGS) entry which is preliminary data.</text>
</comment>
<reference evidence="3" key="1">
    <citation type="submission" date="2024-06" db="EMBL/GenBank/DDBJ databases">
        <title>Multi-omics analyses provide insights into the biosynthesis of the anticancer antibiotic pleurotin in Hohenbuehelia grisea.</title>
        <authorList>
            <person name="Weaver J.A."/>
            <person name="Alberti F."/>
        </authorList>
    </citation>
    <scope>NUCLEOTIDE SEQUENCE [LARGE SCALE GENOMIC DNA]</scope>
    <source>
        <strain evidence="3">T-177</strain>
    </source>
</reference>
<feature type="signal peptide" evidence="1">
    <location>
        <begin position="1"/>
        <end position="23"/>
    </location>
</feature>
<dbReference type="Proteomes" id="UP001556367">
    <property type="component" value="Unassembled WGS sequence"/>
</dbReference>
<name>A0ABR3JWF2_9AGAR</name>
<keyword evidence="3" id="KW-1185">Reference proteome</keyword>
<accession>A0ABR3JWF2</accession>
<feature type="chain" id="PRO_5045361178" evidence="1">
    <location>
        <begin position="24"/>
        <end position="81"/>
    </location>
</feature>
<organism evidence="2 3">
    <name type="scientific">Hohenbuehelia grisea</name>
    <dbReference type="NCBI Taxonomy" id="104357"/>
    <lineage>
        <taxon>Eukaryota</taxon>
        <taxon>Fungi</taxon>
        <taxon>Dikarya</taxon>
        <taxon>Basidiomycota</taxon>
        <taxon>Agaricomycotina</taxon>
        <taxon>Agaricomycetes</taxon>
        <taxon>Agaricomycetidae</taxon>
        <taxon>Agaricales</taxon>
        <taxon>Pleurotineae</taxon>
        <taxon>Pleurotaceae</taxon>
        <taxon>Hohenbuehelia</taxon>
    </lineage>
</organism>
<evidence type="ECO:0000313" key="2">
    <source>
        <dbReference type="EMBL" id="KAL0960177.1"/>
    </source>
</evidence>
<evidence type="ECO:0000256" key="1">
    <source>
        <dbReference type="SAM" id="SignalP"/>
    </source>
</evidence>
<gene>
    <name evidence="2" type="ORF">HGRIS_011811</name>
</gene>
<dbReference type="EMBL" id="JASNQZ010000002">
    <property type="protein sequence ID" value="KAL0960177.1"/>
    <property type="molecule type" value="Genomic_DNA"/>
</dbReference>
<proteinExistence type="predicted"/>
<sequence length="81" mass="8377">MNPTTVVARLFVSLTLLSSLALALPQQYGDRPVGMPSDEDLPPGAVDGCWPVYYTTTVTPTPTGTEVPIPIASVGSVTACA</sequence>